<dbReference type="InterPro" id="IPR051448">
    <property type="entry name" value="CdaR-like_regulators"/>
</dbReference>
<dbReference type="AlphaFoldDB" id="W4Q7D0"/>
<feature type="domain" description="PucR C-terminal helix-turn-helix" evidence="2">
    <location>
        <begin position="494"/>
        <end position="551"/>
    </location>
</feature>
<evidence type="ECO:0000313" key="3">
    <source>
        <dbReference type="EMBL" id="GAE27961.1"/>
    </source>
</evidence>
<evidence type="ECO:0000313" key="4">
    <source>
        <dbReference type="Proteomes" id="UP000018890"/>
    </source>
</evidence>
<dbReference type="Pfam" id="PF13556">
    <property type="entry name" value="HTH_30"/>
    <property type="match status" value="1"/>
</dbReference>
<dbReference type="InterPro" id="IPR042070">
    <property type="entry name" value="PucR_C-HTH_sf"/>
</dbReference>
<dbReference type="RefSeq" id="WP_235715400.1">
    <property type="nucleotide sequence ID" value="NZ_BAUT01000074.1"/>
</dbReference>
<evidence type="ECO:0000259" key="2">
    <source>
        <dbReference type="Pfam" id="PF13556"/>
    </source>
</evidence>
<organism evidence="3 4">
    <name type="scientific">Halalkalibacter wakoensis JCM 9140</name>
    <dbReference type="NCBI Taxonomy" id="1236970"/>
    <lineage>
        <taxon>Bacteria</taxon>
        <taxon>Bacillati</taxon>
        <taxon>Bacillota</taxon>
        <taxon>Bacilli</taxon>
        <taxon>Bacillales</taxon>
        <taxon>Bacillaceae</taxon>
        <taxon>Halalkalibacter</taxon>
    </lineage>
</organism>
<evidence type="ECO:0000259" key="1">
    <source>
        <dbReference type="Pfam" id="PF07905"/>
    </source>
</evidence>
<dbReference type="Gene3D" id="1.10.10.2840">
    <property type="entry name" value="PucR C-terminal helix-turn-helix domain"/>
    <property type="match status" value="1"/>
</dbReference>
<dbReference type="PANTHER" id="PTHR33744:SF1">
    <property type="entry name" value="DNA-BINDING TRANSCRIPTIONAL ACTIVATOR ADER"/>
    <property type="match status" value="1"/>
</dbReference>
<gene>
    <name evidence="3" type="ORF">JCM9140_4130</name>
</gene>
<accession>W4Q7D0</accession>
<feature type="domain" description="Purine catabolism PurC-like" evidence="1">
    <location>
        <begin position="30"/>
        <end position="147"/>
    </location>
</feature>
<comment type="caution">
    <text evidence="3">The sequence shown here is derived from an EMBL/GenBank/DDBJ whole genome shotgun (WGS) entry which is preliminary data.</text>
</comment>
<protein>
    <recommendedName>
        <fullName evidence="5">Regulator of polyketide synthase expression</fullName>
    </recommendedName>
</protein>
<name>W4Q7D0_9BACI</name>
<dbReference type="InterPro" id="IPR012914">
    <property type="entry name" value="PucR_dom"/>
</dbReference>
<keyword evidence="4" id="KW-1185">Reference proteome</keyword>
<proteinExistence type="predicted"/>
<dbReference type="Proteomes" id="UP000018890">
    <property type="component" value="Unassembled WGS sequence"/>
</dbReference>
<dbReference type="STRING" id="1236970.JCM9140_4130"/>
<sequence>MNDIDSFHDMKEVVSLEERFEKRGLTIDGLLQLEPLADSKLVAGDRSKQNIIDRINIVGSPEIVEFVRPKEFIMTTGYPFRENLDEFAELIPQLVEKQVAGLGIKVKRFIPIIPESLIKKANEYNFPIVEIPPTTAFSDIVRVAMEEVFYKESEHLITLYDRIQKFTIDLSQGKDLEEVIYKLEKLVGNPVIMYDHEGNITAPLFYEVLDSVEMMKVTKDLESIAGSGLRAVKIRDEDFQCYAIPLVGEQQQVLDHIPFIACIETNYELTEVDCLTIEKVGSMLSMELANRIARKNIEKKYLNQFIQDILLGHFTSINDVEIRTSSFELDVKDKWFEVLILHSPEQAIRDLEECTYLIKNLTNTIKGKILATTLQGEYVFLVMEDSELALKQSVKVINQELERFYHYKNMQPTYFLCAGVPVSQLNDISLSYKRAQKVKEICSQYDYQDRLISFKDLHIYRLLYLLPNNSEVNQYITDILGKLSDYENKGLTYIETLEVYFQSNRNIRATAEKLYTHYNTVVYRMEKISSLLDVDLDDPEVCLELQIALKLRKMRQESSSLLSEQIGSEFRGKMIR</sequence>
<reference evidence="3" key="1">
    <citation type="journal article" date="2014" name="Genome Announc.">
        <title>Draft Genome Sequences of Three Alkaliphilic Bacillus Strains, Bacillus wakoensis JCM 9140T, Bacillus akibai JCM 9157T, and Bacillus hemicellulosilyticus JCM 9152T.</title>
        <authorList>
            <person name="Yuki M."/>
            <person name="Oshima K."/>
            <person name="Suda W."/>
            <person name="Oshida Y."/>
            <person name="Kitamura K."/>
            <person name="Iida T."/>
            <person name="Hattori M."/>
            <person name="Ohkuma M."/>
        </authorList>
    </citation>
    <scope>NUCLEOTIDE SEQUENCE [LARGE SCALE GENOMIC DNA]</scope>
    <source>
        <strain evidence="3">JCM 9140</strain>
    </source>
</reference>
<dbReference type="PANTHER" id="PTHR33744">
    <property type="entry name" value="CARBOHYDRATE DIACID REGULATOR"/>
    <property type="match status" value="1"/>
</dbReference>
<dbReference type="EMBL" id="BAUT01000074">
    <property type="protein sequence ID" value="GAE27961.1"/>
    <property type="molecule type" value="Genomic_DNA"/>
</dbReference>
<dbReference type="Pfam" id="PF07905">
    <property type="entry name" value="PucR"/>
    <property type="match status" value="1"/>
</dbReference>
<dbReference type="InterPro" id="IPR025736">
    <property type="entry name" value="PucR_C-HTH_dom"/>
</dbReference>
<evidence type="ECO:0008006" key="5">
    <source>
        <dbReference type="Google" id="ProtNLM"/>
    </source>
</evidence>